<dbReference type="Gene3D" id="2.40.10.220">
    <property type="entry name" value="predicted glycosyltransferase like domains"/>
    <property type="match status" value="1"/>
</dbReference>
<dbReference type="RefSeq" id="WP_349775230.1">
    <property type="nucleotide sequence ID" value="NZ_CP073633.1"/>
</dbReference>
<evidence type="ECO:0000259" key="2">
    <source>
        <dbReference type="Pfam" id="PF07238"/>
    </source>
</evidence>
<dbReference type="SUPFAM" id="SSF141371">
    <property type="entry name" value="PilZ domain-like"/>
    <property type="match status" value="1"/>
</dbReference>
<dbReference type="Pfam" id="PF07238">
    <property type="entry name" value="PilZ"/>
    <property type="match status" value="1"/>
</dbReference>
<evidence type="ECO:0000313" key="4">
    <source>
        <dbReference type="Proteomes" id="UP001223720"/>
    </source>
</evidence>
<feature type="domain" description="PilZ" evidence="2">
    <location>
        <begin position="5"/>
        <end position="72"/>
    </location>
</feature>
<dbReference type="GO" id="GO:0035438">
    <property type="term" value="F:cyclic-di-GMP binding"/>
    <property type="evidence" value="ECO:0007669"/>
    <property type="project" value="InterPro"/>
</dbReference>
<name>A0AAX3WM96_METEX</name>
<organism evidence="3 4">
    <name type="scientific">Methylorubrum extorquens</name>
    <name type="common">Methylobacterium dichloromethanicum</name>
    <name type="synonym">Methylobacterium extorquens</name>
    <dbReference type="NCBI Taxonomy" id="408"/>
    <lineage>
        <taxon>Bacteria</taxon>
        <taxon>Pseudomonadati</taxon>
        <taxon>Pseudomonadota</taxon>
        <taxon>Alphaproteobacteria</taxon>
        <taxon>Hyphomicrobiales</taxon>
        <taxon>Methylobacteriaceae</taxon>
        <taxon>Methylorubrum</taxon>
    </lineage>
</organism>
<evidence type="ECO:0000256" key="1">
    <source>
        <dbReference type="SAM" id="MobiDB-lite"/>
    </source>
</evidence>
<accession>A0AAX3WM96</accession>
<dbReference type="InterPro" id="IPR009875">
    <property type="entry name" value="PilZ_domain"/>
</dbReference>
<dbReference type="EMBL" id="CP073633">
    <property type="protein sequence ID" value="WHQ72541.1"/>
    <property type="molecule type" value="Genomic_DNA"/>
</dbReference>
<protein>
    <submittedName>
        <fullName evidence="3">PilZ domain-containing protein</fullName>
    </submittedName>
</protein>
<dbReference type="AlphaFoldDB" id="A0AAX3WM96"/>
<reference evidence="3" key="1">
    <citation type="journal article" date="2022" name="Biotechnol. Bioprocess Eng.">
        <title>Pan-genome Analysis Reveals Comparative Genomic Features of Central Metabolic Pathways in Methylorubrum extorquens.</title>
        <authorList>
            <person name="Lee G.M."/>
            <person name="Scott-Nevros Z.K."/>
            <person name="Lee S.-M."/>
            <person name="Kim D."/>
        </authorList>
    </citation>
    <scope>NUCLEOTIDE SEQUENCE</scope>
    <source>
        <strain evidence="3">ATCC 55366</strain>
    </source>
</reference>
<feature type="compositionally biased region" description="Basic residues" evidence="1">
    <location>
        <begin position="110"/>
        <end position="120"/>
    </location>
</feature>
<feature type="region of interest" description="Disordered" evidence="1">
    <location>
        <begin position="87"/>
        <end position="120"/>
    </location>
</feature>
<proteinExistence type="predicted"/>
<evidence type="ECO:0000313" key="3">
    <source>
        <dbReference type="EMBL" id="WHQ72541.1"/>
    </source>
</evidence>
<gene>
    <name evidence="3" type="ORF">KEC54_13800</name>
</gene>
<dbReference type="Proteomes" id="UP001223720">
    <property type="component" value="Chromosome"/>
</dbReference>
<sequence length="120" mass="13397">MPEIQNRASERTNVNWISIIRLPNGAEVPCSIKDVSSSGMKVALPSDVAIPDTFNIRVVGRDLIFNVQQAWRRGHFVGLTILKIGKLPAPKQEPDPDAATSTNTPDYKRIGTRRNFRSRD</sequence>